<keyword evidence="6" id="KW-1185">Reference proteome</keyword>
<dbReference type="InterPro" id="IPR019734">
    <property type="entry name" value="TPR_rpt"/>
</dbReference>
<evidence type="ECO:0000313" key="6">
    <source>
        <dbReference type="Proteomes" id="UP001431776"/>
    </source>
</evidence>
<dbReference type="AlphaFoldDB" id="A0AAW6TVB3"/>
<reference evidence="5" key="1">
    <citation type="submission" date="2023-05" db="EMBL/GenBank/DDBJ databases">
        <title>Anaerotaeda fermentans gen. nov., sp. nov., a novel anaerobic planctomycete of the new family within the order Sedimentisphaerales isolated from Taman Peninsula, Russia.</title>
        <authorList>
            <person name="Khomyakova M.A."/>
            <person name="Merkel A.Y."/>
            <person name="Slobodkin A.I."/>
        </authorList>
    </citation>
    <scope>NUCLEOTIDE SEQUENCE</scope>
    <source>
        <strain evidence="5">M17dextr</strain>
    </source>
</reference>
<feature type="compositionally biased region" description="Pro residues" evidence="4">
    <location>
        <begin position="221"/>
        <end position="238"/>
    </location>
</feature>
<feature type="repeat" description="TPR" evidence="3">
    <location>
        <begin position="373"/>
        <end position="406"/>
    </location>
</feature>
<dbReference type="EMBL" id="JASCXX010000011">
    <property type="protein sequence ID" value="MDI6449572.1"/>
    <property type="molecule type" value="Genomic_DNA"/>
</dbReference>
<evidence type="ECO:0000256" key="4">
    <source>
        <dbReference type="SAM" id="MobiDB-lite"/>
    </source>
</evidence>
<dbReference type="PANTHER" id="PTHR44943:SF8">
    <property type="entry name" value="TPR REPEAT-CONTAINING PROTEIN MJ0263"/>
    <property type="match status" value="1"/>
</dbReference>
<feature type="compositionally biased region" description="Low complexity" evidence="4">
    <location>
        <begin position="1"/>
        <end position="12"/>
    </location>
</feature>
<feature type="repeat" description="TPR" evidence="3">
    <location>
        <begin position="139"/>
        <end position="172"/>
    </location>
</feature>
<gene>
    <name evidence="5" type="ORF">QJ522_11005</name>
</gene>
<dbReference type="InterPro" id="IPR051685">
    <property type="entry name" value="Ycf3/AcsC/BcsC/TPR_MFPF"/>
</dbReference>
<dbReference type="Gene3D" id="1.25.40.10">
    <property type="entry name" value="Tetratricopeptide repeat domain"/>
    <property type="match status" value="3"/>
</dbReference>
<sequence length="709" mass="79968">MPEPDAQAQAQAEVHFERARQATEAGDFDRAIDAYMEGLRRSPDTVEGGHIDLRVLALRRDERGGAKPSPEEIEQRLREGDTPLEKMLNAEYLLAKDPQHLAYGEAVLRAAVAGRYRETAKWMADLMFLANNNAKKPSPAVYILLKDSYEAIGQIDRAAAACQRALRLKPNDAILIDDLKRLAGRLGIHRADGTGAPVATPHPPKGRPTRTRVNAAHPPQAQEPPEPASQGEPAPPGPSDQGDLAAARTFFEKARAAAESKNYDYAIEMYLDGLQRAPDALEEGHLPLCELGLQRRGRGGKKPSMVDRVKRLRGRTPLEQMLNAEYLFAKDPDHTPYAEAMLKAAVEGGYHRTAHWIANLIFQTNNAIERPSLQTYLLLKECYKAMGQYDKAVAACQRAVRMRPDDKDLADEFKNLSAELTMSRGKYDVEGDFRQSIRDRDTQARLYSQDRMIKTEDYRLSAVEEARTAYAKDPGLAKNIFTLADALADLETDDAENEAIQLLRDAAEAQKDFQFQERAGLLRIRQIRRKLRAARKQLKTRPSEPAAQARVRELTEALNRTETEHYRLCVENHPTDLSAKYEYGLRLMRNERYNEAIPLFQDAQKDPRRRISAMDKIGYCFFMKGWYADAIDVFSRAIDSYEIKDDAIAKELRYNLARAHESQGDLERALELYRRIAQLDFGYKDVSERVDRLRADTRLTGSDGPSGGA</sequence>
<keyword evidence="1" id="KW-0677">Repeat</keyword>
<organism evidence="5 6">
    <name type="scientific">Anaerobaca lacustris</name>
    <dbReference type="NCBI Taxonomy" id="3044600"/>
    <lineage>
        <taxon>Bacteria</taxon>
        <taxon>Pseudomonadati</taxon>
        <taxon>Planctomycetota</taxon>
        <taxon>Phycisphaerae</taxon>
        <taxon>Sedimentisphaerales</taxon>
        <taxon>Anaerobacaceae</taxon>
        <taxon>Anaerobaca</taxon>
    </lineage>
</organism>
<evidence type="ECO:0000313" key="5">
    <source>
        <dbReference type="EMBL" id="MDI6449572.1"/>
    </source>
</evidence>
<feature type="repeat" description="TPR" evidence="3">
    <location>
        <begin position="12"/>
        <end position="45"/>
    </location>
</feature>
<feature type="region of interest" description="Disordered" evidence="4">
    <location>
        <begin position="1"/>
        <end position="22"/>
    </location>
</feature>
<keyword evidence="2 3" id="KW-0802">TPR repeat</keyword>
<dbReference type="SMART" id="SM00028">
    <property type="entry name" value="TPR"/>
    <property type="match status" value="6"/>
</dbReference>
<dbReference type="RefSeq" id="WP_349244978.1">
    <property type="nucleotide sequence ID" value="NZ_JASCXX010000011.1"/>
</dbReference>
<comment type="caution">
    <text evidence="5">The sequence shown here is derived from an EMBL/GenBank/DDBJ whole genome shotgun (WGS) entry which is preliminary data.</text>
</comment>
<proteinExistence type="predicted"/>
<name>A0AAW6TVB3_9BACT</name>
<feature type="repeat" description="TPR" evidence="3">
    <location>
        <begin position="650"/>
        <end position="683"/>
    </location>
</feature>
<dbReference type="Pfam" id="PF13181">
    <property type="entry name" value="TPR_8"/>
    <property type="match status" value="1"/>
</dbReference>
<dbReference type="Proteomes" id="UP001431776">
    <property type="component" value="Unassembled WGS sequence"/>
</dbReference>
<feature type="region of interest" description="Disordered" evidence="4">
    <location>
        <begin position="190"/>
        <end position="243"/>
    </location>
</feature>
<evidence type="ECO:0000256" key="2">
    <source>
        <dbReference type="ARBA" id="ARBA00022803"/>
    </source>
</evidence>
<evidence type="ECO:0000256" key="3">
    <source>
        <dbReference type="PROSITE-ProRule" id="PRU00339"/>
    </source>
</evidence>
<protein>
    <submittedName>
        <fullName evidence="5">Tetratricopeptide repeat protein</fullName>
    </submittedName>
</protein>
<dbReference type="PROSITE" id="PS50005">
    <property type="entry name" value="TPR"/>
    <property type="match status" value="4"/>
</dbReference>
<evidence type="ECO:0000256" key="1">
    <source>
        <dbReference type="ARBA" id="ARBA00022737"/>
    </source>
</evidence>
<dbReference type="InterPro" id="IPR011990">
    <property type="entry name" value="TPR-like_helical_dom_sf"/>
</dbReference>
<dbReference type="PANTHER" id="PTHR44943">
    <property type="entry name" value="CELLULOSE SYNTHASE OPERON PROTEIN C"/>
    <property type="match status" value="1"/>
</dbReference>
<dbReference type="Pfam" id="PF13432">
    <property type="entry name" value="TPR_16"/>
    <property type="match status" value="1"/>
</dbReference>
<dbReference type="SUPFAM" id="SSF48452">
    <property type="entry name" value="TPR-like"/>
    <property type="match status" value="2"/>
</dbReference>
<accession>A0AAW6TVB3</accession>